<accession>A0A1H9QDW3</accession>
<organism evidence="2 3">
    <name type="scientific">Propionibacterium cyclohexanicum</name>
    <dbReference type="NCBI Taxonomy" id="64702"/>
    <lineage>
        <taxon>Bacteria</taxon>
        <taxon>Bacillati</taxon>
        <taxon>Actinomycetota</taxon>
        <taxon>Actinomycetes</taxon>
        <taxon>Propionibacteriales</taxon>
        <taxon>Propionibacteriaceae</taxon>
        <taxon>Propionibacterium</taxon>
    </lineage>
</organism>
<sequence length="150" mass="15521">MAEAELSPADALAQLSFLVHARIEAHSGARGLSVTQIRMLGILRDRTPLIGELGARLGLDKSSISGLVGRAARRGLVERVPSAQDRRAIHVQLTDAGRALASSVQADVEADVDTILAPLGTREAALLVHLASLLLAAQPEPGTPGTLGTG</sequence>
<dbReference type="InterPro" id="IPR036388">
    <property type="entry name" value="WH-like_DNA-bd_sf"/>
</dbReference>
<dbReference type="Pfam" id="PF12802">
    <property type="entry name" value="MarR_2"/>
    <property type="match status" value="1"/>
</dbReference>
<proteinExistence type="predicted"/>
<dbReference type="InterPro" id="IPR039422">
    <property type="entry name" value="MarR/SlyA-like"/>
</dbReference>
<evidence type="ECO:0000313" key="2">
    <source>
        <dbReference type="EMBL" id="SER58003.1"/>
    </source>
</evidence>
<dbReference type="SUPFAM" id="SSF46785">
    <property type="entry name" value="Winged helix' DNA-binding domain"/>
    <property type="match status" value="1"/>
</dbReference>
<keyword evidence="2" id="KW-0238">DNA-binding</keyword>
<dbReference type="PROSITE" id="PS50995">
    <property type="entry name" value="HTH_MARR_2"/>
    <property type="match status" value="1"/>
</dbReference>
<dbReference type="OrthoDB" id="9806864at2"/>
<dbReference type="AlphaFoldDB" id="A0A1H9QDW3"/>
<dbReference type="Proteomes" id="UP000198815">
    <property type="component" value="Unassembled WGS sequence"/>
</dbReference>
<dbReference type="STRING" id="64702.SAMN05443377_10319"/>
<dbReference type="GO" id="GO:0003700">
    <property type="term" value="F:DNA-binding transcription factor activity"/>
    <property type="evidence" value="ECO:0007669"/>
    <property type="project" value="InterPro"/>
</dbReference>
<dbReference type="SMART" id="SM00347">
    <property type="entry name" value="HTH_MARR"/>
    <property type="match status" value="1"/>
</dbReference>
<reference evidence="2 3" key="1">
    <citation type="submission" date="2016-10" db="EMBL/GenBank/DDBJ databases">
        <authorList>
            <person name="de Groot N.N."/>
        </authorList>
    </citation>
    <scope>NUCLEOTIDE SEQUENCE [LARGE SCALE GENOMIC DNA]</scope>
    <source>
        <strain evidence="2 3">DSM 16859</strain>
    </source>
</reference>
<evidence type="ECO:0000259" key="1">
    <source>
        <dbReference type="PROSITE" id="PS50995"/>
    </source>
</evidence>
<dbReference type="RefSeq" id="WP_091967309.1">
    <property type="nucleotide sequence ID" value="NZ_FOGZ01000003.1"/>
</dbReference>
<evidence type="ECO:0000313" key="3">
    <source>
        <dbReference type="Proteomes" id="UP000198815"/>
    </source>
</evidence>
<protein>
    <submittedName>
        <fullName evidence="2">DNA-binding transcriptional regulator, MarR family</fullName>
    </submittedName>
</protein>
<feature type="domain" description="HTH marR-type" evidence="1">
    <location>
        <begin position="1"/>
        <end position="136"/>
    </location>
</feature>
<dbReference type="Gene3D" id="1.10.10.10">
    <property type="entry name" value="Winged helix-like DNA-binding domain superfamily/Winged helix DNA-binding domain"/>
    <property type="match status" value="1"/>
</dbReference>
<dbReference type="InterPro" id="IPR036390">
    <property type="entry name" value="WH_DNA-bd_sf"/>
</dbReference>
<dbReference type="PANTHER" id="PTHR33164:SF107">
    <property type="entry name" value="TRANSCRIPTIONAL REGULATORY PROTEIN"/>
    <property type="match status" value="1"/>
</dbReference>
<keyword evidence="3" id="KW-1185">Reference proteome</keyword>
<dbReference type="EMBL" id="FOGZ01000003">
    <property type="protein sequence ID" value="SER58003.1"/>
    <property type="molecule type" value="Genomic_DNA"/>
</dbReference>
<dbReference type="GO" id="GO:0003677">
    <property type="term" value="F:DNA binding"/>
    <property type="evidence" value="ECO:0007669"/>
    <property type="project" value="UniProtKB-KW"/>
</dbReference>
<dbReference type="GO" id="GO:0006950">
    <property type="term" value="P:response to stress"/>
    <property type="evidence" value="ECO:0007669"/>
    <property type="project" value="TreeGrafter"/>
</dbReference>
<name>A0A1H9QDW3_9ACTN</name>
<dbReference type="InterPro" id="IPR000835">
    <property type="entry name" value="HTH_MarR-typ"/>
</dbReference>
<dbReference type="PANTHER" id="PTHR33164">
    <property type="entry name" value="TRANSCRIPTIONAL REGULATOR, MARR FAMILY"/>
    <property type="match status" value="1"/>
</dbReference>
<gene>
    <name evidence="2" type="ORF">SAMN05443377_10319</name>
</gene>
<dbReference type="PRINTS" id="PR00598">
    <property type="entry name" value="HTHMARR"/>
</dbReference>